<gene>
    <name evidence="4" type="ORF">A8C56_04060</name>
</gene>
<evidence type="ECO:0000313" key="5">
    <source>
        <dbReference type="Proteomes" id="UP000077667"/>
    </source>
</evidence>
<dbReference type="InterPro" id="IPR048932">
    <property type="entry name" value="Rhamnosid-like_N_bacteroidetes"/>
</dbReference>
<dbReference type="GO" id="GO:0005975">
    <property type="term" value="P:carbohydrate metabolic process"/>
    <property type="evidence" value="ECO:0007669"/>
    <property type="project" value="InterPro"/>
</dbReference>
<evidence type="ECO:0000256" key="1">
    <source>
        <dbReference type="SAM" id="SignalP"/>
    </source>
</evidence>
<name>A0A1A9IAB5_9BACT</name>
<dbReference type="STRING" id="1176587.A8C56_04060"/>
<organism evidence="4 5">
    <name type="scientific">Niabella ginsenosidivorans</name>
    <dbReference type="NCBI Taxonomy" id="1176587"/>
    <lineage>
        <taxon>Bacteria</taxon>
        <taxon>Pseudomonadati</taxon>
        <taxon>Bacteroidota</taxon>
        <taxon>Chitinophagia</taxon>
        <taxon>Chitinophagales</taxon>
        <taxon>Chitinophagaceae</taxon>
        <taxon>Niabella</taxon>
    </lineage>
</organism>
<dbReference type="RefSeq" id="WP_067761574.1">
    <property type="nucleotide sequence ID" value="NZ_CP015772.1"/>
</dbReference>
<dbReference type="Pfam" id="PF21209">
    <property type="entry name" value="Bac_rhamnosid-like_N"/>
    <property type="match status" value="1"/>
</dbReference>
<feature type="signal peptide" evidence="1">
    <location>
        <begin position="1"/>
        <end position="21"/>
    </location>
</feature>
<dbReference type="EMBL" id="CP015772">
    <property type="protein sequence ID" value="ANH83690.1"/>
    <property type="molecule type" value="Genomic_DNA"/>
</dbReference>
<dbReference type="Pfam" id="PF17389">
    <property type="entry name" value="Bac_rhamnosid6H"/>
    <property type="match status" value="1"/>
</dbReference>
<sequence length="719" mass="81647">MFFKPFMLLCVFAALRFTAAAQTWIWYPGDYEIWLSNQMQNRRTERGTFYPVFWKADSHYPLVDFHREFNLAQPETVAICAEGRYNVKLDGKAFPGTPQAIEVPAGKHKINIKVFNQATPPAVFVKGITIRSDSSWQVTFEDKEWIDETGKASDLSATIFKHAGNWNFNDPAAMPSAYRLPVAPVAATSAEKTAGGLLVDFGKETFGFVKLHGVKGKGTVSLYYGESREEALDTAASETFDRITIDQLNASDTINPHSKALRYVNIVADGNVQLDHASLLYEYAPLEDKGSFRCSDGAINKIYDVARYTLHLSTREFFIDGIKRDRWIWSGDAYQSYLMNYYLMNDNETVKRTIYALRGKDPVTSHINTIMDYTFYWFMGVYDYYLYSGDKDFLVQNYDRMKTLMDFVWNRRNKNGLLEGLPGDWVFIDWASGLSKKGEISFEQLLFARGLETMALCADLADRKQDAAQYKAAAAALKQKLFSIYWSNEAKALVHSRVNGQPTENVTRYANMFAIFFGYFSEEQKKEVKASVLLNKNVPEITTPYMRFYELEALCALGEQNYVLQEMKNYWGGMLKLGATSFWEEYDPSKKGAAHYAMYGRKYGKSLCHAWGASPLYLLGKYYLGVKPTAPGYAQYEVKPVLGGLKWMEGKVPTPAGNIELYCSEKEIKITSPAGTGKLIIASKIKPVCKEGEVVSKGNNVYELTMEKNKEYRILYKAI</sequence>
<proteinExistence type="predicted"/>
<dbReference type="Proteomes" id="UP000077667">
    <property type="component" value="Chromosome"/>
</dbReference>
<dbReference type="InterPro" id="IPR008928">
    <property type="entry name" value="6-hairpin_glycosidase_sf"/>
</dbReference>
<evidence type="ECO:0000313" key="4">
    <source>
        <dbReference type="EMBL" id="ANH83690.1"/>
    </source>
</evidence>
<feature type="chain" id="PRO_5008390094" evidence="1">
    <location>
        <begin position="22"/>
        <end position="719"/>
    </location>
</feature>
<reference evidence="4 5" key="1">
    <citation type="submission" date="2016-05" db="EMBL/GenBank/DDBJ databases">
        <title>Niabella ginsenosidivorans BS26 whole genome sequencing.</title>
        <authorList>
            <person name="Im W.T."/>
            <person name="Siddiqi M.Z."/>
        </authorList>
    </citation>
    <scope>NUCLEOTIDE SEQUENCE [LARGE SCALE GENOMIC DNA]</scope>
    <source>
        <strain evidence="4 5">BS26</strain>
    </source>
</reference>
<keyword evidence="1" id="KW-0732">Signal</keyword>
<evidence type="ECO:0000259" key="3">
    <source>
        <dbReference type="Pfam" id="PF21209"/>
    </source>
</evidence>
<dbReference type="PANTHER" id="PTHR34987">
    <property type="entry name" value="C, PUTATIVE (AFU_ORTHOLOGUE AFUA_3G02880)-RELATED"/>
    <property type="match status" value="1"/>
</dbReference>
<dbReference type="InterPro" id="IPR035396">
    <property type="entry name" value="Bac_rhamnosid6H"/>
</dbReference>
<feature type="domain" description="Alpha-rhamnosidase-like N-terminal" evidence="3">
    <location>
        <begin position="63"/>
        <end position="266"/>
    </location>
</feature>
<dbReference type="KEGG" id="nia:A8C56_04060"/>
<dbReference type="InterPro" id="IPR012341">
    <property type="entry name" value="6hp_glycosidase-like_sf"/>
</dbReference>
<accession>A0A1A9IAB5</accession>
<dbReference type="Gene3D" id="2.60.420.10">
    <property type="entry name" value="Maltose phosphorylase, domain 3"/>
    <property type="match status" value="1"/>
</dbReference>
<dbReference type="PANTHER" id="PTHR34987:SF6">
    <property type="entry name" value="ALPHA-L-RHAMNOSIDASE SIX-HAIRPIN GLYCOSIDASE DOMAIN-CONTAINING PROTEIN"/>
    <property type="match status" value="1"/>
</dbReference>
<dbReference type="Gene3D" id="1.50.10.10">
    <property type="match status" value="1"/>
</dbReference>
<feature type="domain" description="Alpha-L-rhamnosidase six-hairpin glycosidase" evidence="2">
    <location>
        <begin position="288"/>
        <end position="621"/>
    </location>
</feature>
<keyword evidence="5" id="KW-1185">Reference proteome</keyword>
<evidence type="ECO:0000259" key="2">
    <source>
        <dbReference type="Pfam" id="PF17389"/>
    </source>
</evidence>
<dbReference type="SUPFAM" id="SSF48208">
    <property type="entry name" value="Six-hairpin glycosidases"/>
    <property type="match status" value="1"/>
</dbReference>
<dbReference type="AlphaFoldDB" id="A0A1A9IAB5"/>
<dbReference type="Gene3D" id="2.60.120.260">
    <property type="entry name" value="Galactose-binding domain-like"/>
    <property type="match status" value="2"/>
</dbReference>
<protein>
    <submittedName>
        <fullName evidence="4">Alpha-rhamnosidase</fullName>
    </submittedName>
</protein>